<keyword evidence="4" id="KW-1185">Reference proteome</keyword>
<feature type="region of interest" description="Disordered" evidence="1">
    <location>
        <begin position="23"/>
        <end position="73"/>
    </location>
</feature>
<gene>
    <name evidence="3" type="ORF">GCM10010274_12110</name>
</gene>
<evidence type="ECO:0008006" key="5">
    <source>
        <dbReference type="Google" id="ProtNLM"/>
    </source>
</evidence>
<reference evidence="3" key="2">
    <citation type="submission" date="2020-09" db="EMBL/GenBank/DDBJ databases">
        <authorList>
            <person name="Sun Q."/>
            <person name="Ohkuma M."/>
        </authorList>
    </citation>
    <scope>NUCLEOTIDE SEQUENCE</scope>
    <source>
        <strain evidence="3">JCM 4391</strain>
    </source>
</reference>
<name>A0A918HUZ8_9ACTN</name>
<feature type="compositionally biased region" description="Low complexity" evidence="1">
    <location>
        <begin position="55"/>
        <end position="73"/>
    </location>
</feature>
<protein>
    <recommendedName>
        <fullName evidence="5">Secreted protein</fullName>
    </recommendedName>
</protein>
<proteinExistence type="predicted"/>
<feature type="signal peptide" evidence="2">
    <location>
        <begin position="1"/>
        <end position="24"/>
    </location>
</feature>
<dbReference type="Proteomes" id="UP000636661">
    <property type="component" value="Unassembled WGS sequence"/>
</dbReference>
<evidence type="ECO:0000313" key="3">
    <source>
        <dbReference type="EMBL" id="GGU27098.1"/>
    </source>
</evidence>
<feature type="chain" id="PRO_5039466849" description="Secreted protein" evidence="2">
    <location>
        <begin position="25"/>
        <end position="198"/>
    </location>
</feature>
<feature type="compositionally biased region" description="Gly residues" evidence="1">
    <location>
        <begin position="26"/>
        <end position="54"/>
    </location>
</feature>
<accession>A0A918HUZ8</accession>
<feature type="compositionally biased region" description="Polar residues" evidence="1">
    <location>
        <begin position="188"/>
        <end position="198"/>
    </location>
</feature>
<dbReference type="AlphaFoldDB" id="A0A918HUZ8"/>
<dbReference type="RefSeq" id="WP_189549688.1">
    <property type="nucleotide sequence ID" value="NZ_BMTP01000003.1"/>
</dbReference>
<evidence type="ECO:0000256" key="2">
    <source>
        <dbReference type="SAM" id="SignalP"/>
    </source>
</evidence>
<reference evidence="3" key="1">
    <citation type="journal article" date="2014" name="Int. J. Syst. Evol. Microbiol.">
        <title>Complete genome sequence of Corynebacterium casei LMG S-19264T (=DSM 44701T), isolated from a smear-ripened cheese.</title>
        <authorList>
            <consortium name="US DOE Joint Genome Institute (JGI-PGF)"/>
            <person name="Walter F."/>
            <person name="Albersmeier A."/>
            <person name="Kalinowski J."/>
            <person name="Ruckert C."/>
        </authorList>
    </citation>
    <scope>NUCLEOTIDE SEQUENCE</scope>
    <source>
        <strain evidence="3">JCM 4391</strain>
    </source>
</reference>
<organism evidence="3 4">
    <name type="scientific">Streptomyces lavendofoliae</name>
    <dbReference type="NCBI Taxonomy" id="67314"/>
    <lineage>
        <taxon>Bacteria</taxon>
        <taxon>Bacillati</taxon>
        <taxon>Actinomycetota</taxon>
        <taxon>Actinomycetes</taxon>
        <taxon>Kitasatosporales</taxon>
        <taxon>Streptomycetaceae</taxon>
        <taxon>Streptomyces</taxon>
    </lineage>
</organism>
<sequence length="198" mass="18912">MNLRVIGLGAVVVAAALLSPAASAGPAGGPAGGPGWGPGGSPGGPSGPGGGPGGPLVDATPPRGAGEAPGGAPALLAGIHAPAASGAASCGPEVASPDGVEAQTCVLAEGRDTWARAYYRNATGEELGAVLTLMGPAGRTVQAHCEVRAEDEPGVCETPREPSRGTSAEYTAVAEFAESGESPLLLRSGSNSPEGATS</sequence>
<feature type="region of interest" description="Disordered" evidence="1">
    <location>
        <begin position="179"/>
        <end position="198"/>
    </location>
</feature>
<dbReference type="EMBL" id="BMTP01000003">
    <property type="protein sequence ID" value="GGU27098.1"/>
    <property type="molecule type" value="Genomic_DNA"/>
</dbReference>
<evidence type="ECO:0000256" key="1">
    <source>
        <dbReference type="SAM" id="MobiDB-lite"/>
    </source>
</evidence>
<evidence type="ECO:0000313" key="4">
    <source>
        <dbReference type="Proteomes" id="UP000636661"/>
    </source>
</evidence>
<keyword evidence="2" id="KW-0732">Signal</keyword>
<comment type="caution">
    <text evidence="3">The sequence shown here is derived from an EMBL/GenBank/DDBJ whole genome shotgun (WGS) entry which is preliminary data.</text>
</comment>